<feature type="region of interest" description="Disordered" evidence="1">
    <location>
        <begin position="1"/>
        <end position="29"/>
    </location>
</feature>
<protein>
    <recommendedName>
        <fullName evidence="2">SCP domain-containing protein</fullName>
    </recommendedName>
</protein>
<evidence type="ECO:0000259" key="2">
    <source>
        <dbReference type="SMART" id="SM00198"/>
    </source>
</evidence>
<evidence type="ECO:0000256" key="1">
    <source>
        <dbReference type="SAM" id="MobiDB-lite"/>
    </source>
</evidence>
<dbReference type="PANTHER" id="PTHR10334">
    <property type="entry name" value="CYSTEINE-RICH SECRETORY PROTEIN-RELATED"/>
    <property type="match status" value="1"/>
</dbReference>
<dbReference type="Gene3D" id="3.40.33.10">
    <property type="entry name" value="CAP"/>
    <property type="match status" value="1"/>
</dbReference>
<reference evidence="3 4" key="1">
    <citation type="submission" date="2019-01" db="EMBL/GenBank/DDBJ databases">
        <title>Sequencing of cultivated peanut Arachis hypogaea provides insights into genome evolution and oil improvement.</title>
        <authorList>
            <person name="Chen X."/>
        </authorList>
    </citation>
    <scope>NUCLEOTIDE SEQUENCE [LARGE SCALE GENOMIC DNA]</scope>
    <source>
        <strain evidence="4">cv. Fuhuasheng</strain>
        <tissue evidence="3">Leaves</tissue>
    </source>
</reference>
<dbReference type="InterPro" id="IPR035940">
    <property type="entry name" value="CAP_sf"/>
</dbReference>
<organism evidence="3 4">
    <name type="scientific">Arachis hypogaea</name>
    <name type="common">Peanut</name>
    <dbReference type="NCBI Taxonomy" id="3818"/>
    <lineage>
        <taxon>Eukaryota</taxon>
        <taxon>Viridiplantae</taxon>
        <taxon>Streptophyta</taxon>
        <taxon>Embryophyta</taxon>
        <taxon>Tracheophyta</taxon>
        <taxon>Spermatophyta</taxon>
        <taxon>Magnoliopsida</taxon>
        <taxon>eudicotyledons</taxon>
        <taxon>Gunneridae</taxon>
        <taxon>Pentapetalae</taxon>
        <taxon>rosids</taxon>
        <taxon>fabids</taxon>
        <taxon>Fabales</taxon>
        <taxon>Fabaceae</taxon>
        <taxon>Papilionoideae</taxon>
        <taxon>50 kb inversion clade</taxon>
        <taxon>dalbergioids sensu lato</taxon>
        <taxon>Dalbergieae</taxon>
        <taxon>Pterocarpus clade</taxon>
        <taxon>Arachis</taxon>
    </lineage>
</organism>
<dbReference type="InterPro" id="IPR014044">
    <property type="entry name" value="CAP_dom"/>
</dbReference>
<dbReference type="Pfam" id="PF00188">
    <property type="entry name" value="CAP"/>
    <property type="match status" value="1"/>
</dbReference>
<dbReference type="InterPro" id="IPR001283">
    <property type="entry name" value="CRISP-related"/>
</dbReference>
<dbReference type="STRING" id="3818.A0A444WXT0"/>
<feature type="domain" description="SCP" evidence="2">
    <location>
        <begin position="28"/>
        <end position="159"/>
    </location>
</feature>
<dbReference type="SMART" id="SM00198">
    <property type="entry name" value="SCP"/>
    <property type="match status" value="1"/>
</dbReference>
<accession>A0A444WXT0</accession>
<comment type="caution">
    <text evidence="3">The sequence shown here is derived from an EMBL/GenBank/DDBJ whole genome shotgun (WGS) entry which is preliminary data.</text>
</comment>
<dbReference type="AlphaFoldDB" id="A0A444WXT0"/>
<gene>
    <name evidence="3" type="ORF">Ahy_B10g100855</name>
</gene>
<proteinExistence type="predicted"/>
<dbReference type="Proteomes" id="UP000289738">
    <property type="component" value="Chromosome B10"/>
</dbReference>
<name>A0A444WXT0_ARAHY</name>
<keyword evidence="4" id="KW-1185">Reference proteome</keyword>
<sequence>MTFSSAATGAPRRYSPQVGSQARGEAQNSPKDYLKAHNDARAEIGVKPLKWDSQLASHAHKFVKKHIFDCEKGIHDMTIIAGNKYGQNIAYNSGSVSGADAVNEWLKQKTNYDYKSNSCIDEKVVERAMVVFNGYGSRRLKKISILNLEFTCKTGFLIFHSRYGSNHDIQDRVVSDTFSMRKGFYGKTT</sequence>
<dbReference type="EMBL" id="SDMP01000020">
    <property type="protein sequence ID" value="RYQ82257.1"/>
    <property type="molecule type" value="Genomic_DNA"/>
</dbReference>
<evidence type="ECO:0000313" key="3">
    <source>
        <dbReference type="EMBL" id="RYQ82257.1"/>
    </source>
</evidence>
<evidence type="ECO:0000313" key="4">
    <source>
        <dbReference type="Proteomes" id="UP000289738"/>
    </source>
</evidence>
<dbReference type="SUPFAM" id="SSF55797">
    <property type="entry name" value="PR-1-like"/>
    <property type="match status" value="1"/>
</dbReference>